<keyword evidence="3" id="KW-1185">Reference proteome</keyword>
<reference evidence="2" key="2">
    <citation type="submission" date="2023-06" db="EMBL/GenBank/DDBJ databases">
        <authorList>
            <consortium name="Lawrence Berkeley National Laboratory"/>
            <person name="Haridas S."/>
            <person name="Hensen N."/>
            <person name="Bonometti L."/>
            <person name="Westerberg I."/>
            <person name="Brannstrom I.O."/>
            <person name="Guillou S."/>
            <person name="Cros-Aarteil S."/>
            <person name="Calhoun S."/>
            <person name="Kuo A."/>
            <person name="Mondo S."/>
            <person name="Pangilinan J."/>
            <person name="Riley R."/>
            <person name="LaButti K."/>
            <person name="Andreopoulos B."/>
            <person name="Lipzen A."/>
            <person name="Chen C."/>
            <person name="Yanf M."/>
            <person name="Daum C."/>
            <person name="Ng V."/>
            <person name="Clum A."/>
            <person name="Steindorff A."/>
            <person name="Ohm R."/>
            <person name="Martin F."/>
            <person name="Silar P."/>
            <person name="Natvig D."/>
            <person name="Lalanne C."/>
            <person name="Gautier V."/>
            <person name="Ament-velasquez S.L."/>
            <person name="Kruys A."/>
            <person name="Hutchinson M.I."/>
            <person name="Powell A.J."/>
            <person name="Barry K."/>
            <person name="Miller A.N."/>
            <person name="Grigoriev I.V."/>
            <person name="Debuchy R."/>
            <person name="Gladieux P."/>
            <person name="Thoren M.H."/>
            <person name="Johannesson H."/>
        </authorList>
    </citation>
    <scope>NUCLEOTIDE SEQUENCE</scope>
    <source>
        <strain evidence="2">CBS 232.78</strain>
    </source>
</reference>
<name>A0AAE0U0P8_9PEZI</name>
<evidence type="ECO:0000313" key="2">
    <source>
        <dbReference type="EMBL" id="KAK3386663.1"/>
    </source>
</evidence>
<dbReference type="Gene3D" id="3.40.50.150">
    <property type="entry name" value="Vaccinia Virus protein VP39"/>
    <property type="match status" value="1"/>
</dbReference>
<reference evidence="2" key="1">
    <citation type="journal article" date="2023" name="Mol. Phylogenet. Evol.">
        <title>Genome-scale phylogeny and comparative genomics of the fungal order Sordariales.</title>
        <authorList>
            <person name="Hensen N."/>
            <person name="Bonometti L."/>
            <person name="Westerberg I."/>
            <person name="Brannstrom I.O."/>
            <person name="Guillou S."/>
            <person name="Cros-Aarteil S."/>
            <person name="Calhoun S."/>
            <person name="Haridas S."/>
            <person name="Kuo A."/>
            <person name="Mondo S."/>
            <person name="Pangilinan J."/>
            <person name="Riley R."/>
            <person name="LaButti K."/>
            <person name="Andreopoulos B."/>
            <person name="Lipzen A."/>
            <person name="Chen C."/>
            <person name="Yan M."/>
            <person name="Daum C."/>
            <person name="Ng V."/>
            <person name="Clum A."/>
            <person name="Steindorff A."/>
            <person name="Ohm R.A."/>
            <person name="Martin F."/>
            <person name="Silar P."/>
            <person name="Natvig D.O."/>
            <person name="Lalanne C."/>
            <person name="Gautier V."/>
            <person name="Ament-Velasquez S.L."/>
            <person name="Kruys A."/>
            <person name="Hutchinson M.I."/>
            <person name="Powell A.J."/>
            <person name="Barry K."/>
            <person name="Miller A.N."/>
            <person name="Grigoriev I.V."/>
            <person name="Debuchy R."/>
            <person name="Gladieux P."/>
            <person name="Hiltunen Thoren M."/>
            <person name="Johannesson H."/>
        </authorList>
    </citation>
    <scope>NUCLEOTIDE SEQUENCE</scope>
    <source>
        <strain evidence="2">CBS 232.78</strain>
    </source>
</reference>
<dbReference type="Proteomes" id="UP001285441">
    <property type="component" value="Unassembled WGS sequence"/>
</dbReference>
<sequence>MPLGDKAPSPSSSRCGGLKVSFAPEEIGSRRALPRYSDGNFFKDQPLKDSSLPAQSPGRRVHPHHQESHQAAADDSRILIMEDVLDTPPSTMAAIVDFMMMGLGGKQCTLAMWEKMLATVGPKINSISRKGAMEVAGCY</sequence>
<feature type="region of interest" description="Disordered" evidence="1">
    <location>
        <begin position="34"/>
        <end position="75"/>
    </location>
</feature>
<dbReference type="EMBL" id="JAULSW010000003">
    <property type="protein sequence ID" value="KAK3386663.1"/>
    <property type="molecule type" value="Genomic_DNA"/>
</dbReference>
<organism evidence="2 3">
    <name type="scientific">Podospora didyma</name>
    <dbReference type="NCBI Taxonomy" id="330526"/>
    <lineage>
        <taxon>Eukaryota</taxon>
        <taxon>Fungi</taxon>
        <taxon>Dikarya</taxon>
        <taxon>Ascomycota</taxon>
        <taxon>Pezizomycotina</taxon>
        <taxon>Sordariomycetes</taxon>
        <taxon>Sordariomycetidae</taxon>
        <taxon>Sordariales</taxon>
        <taxon>Podosporaceae</taxon>
        <taxon>Podospora</taxon>
    </lineage>
</organism>
<evidence type="ECO:0000256" key="1">
    <source>
        <dbReference type="SAM" id="MobiDB-lite"/>
    </source>
</evidence>
<gene>
    <name evidence="2" type="ORF">B0H63DRAFT_558313</name>
</gene>
<dbReference type="AlphaFoldDB" id="A0AAE0U0P8"/>
<feature type="compositionally biased region" description="Basic and acidic residues" evidence="1">
    <location>
        <begin position="64"/>
        <end position="75"/>
    </location>
</feature>
<accession>A0AAE0U0P8</accession>
<proteinExistence type="predicted"/>
<comment type="caution">
    <text evidence="2">The sequence shown here is derived from an EMBL/GenBank/DDBJ whole genome shotgun (WGS) entry which is preliminary data.</text>
</comment>
<protein>
    <submittedName>
        <fullName evidence="2">Uncharacterized protein</fullName>
    </submittedName>
</protein>
<evidence type="ECO:0000313" key="3">
    <source>
        <dbReference type="Proteomes" id="UP001285441"/>
    </source>
</evidence>
<dbReference type="InterPro" id="IPR029063">
    <property type="entry name" value="SAM-dependent_MTases_sf"/>
</dbReference>